<dbReference type="Proteomes" id="UP000030652">
    <property type="component" value="Unassembled WGS sequence"/>
</dbReference>
<gene>
    <name evidence="1" type="ORF">SCABRO_03219</name>
</gene>
<dbReference type="EMBL" id="JRYO01000221">
    <property type="protein sequence ID" value="KHE91061.1"/>
    <property type="molecule type" value="Genomic_DNA"/>
</dbReference>
<name>A0A0B0EG68_9BACT</name>
<organism evidence="1 2">
    <name type="scientific">Candidatus Scalindua brodae</name>
    <dbReference type="NCBI Taxonomy" id="237368"/>
    <lineage>
        <taxon>Bacteria</taxon>
        <taxon>Pseudomonadati</taxon>
        <taxon>Planctomycetota</taxon>
        <taxon>Candidatus Brocadiia</taxon>
        <taxon>Candidatus Brocadiales</taxon>
        <taxon>Candidatus Scalinduaceae</taxon>
        <taxon>Candidatus Scalindua</taxon>
    </lineage>
</organism>
<evidence type="ECO:0000313" key="1">
    <source>
        <dbReference type="EMBL" id="KHE91061.1"/>
    </source>
</evidence>
<comment type="caution">
    <text evidence="1">The sequence shown here is derived from an EMBL/GenBank/DDBJ whole genome shotgun (WGS) entry which is preliminary data.</text>
</comment>
<evidence type="ECO:0000313" key="2">
    <source>
        <dbReference type="Proteomes" id="UP000030652"/>
    </source>
</evidence>
<reference evidence="1 2" key="1">
    <citation type="submission" date="2014-10" db="EMBL/GenBank/DDBJ databases">
        <title>Draft genome of anammox bacterium scalindua brodae, obtained using differential coverage binning of sequence data from two enrichment reactors.</title>
        <authorList>
            <person name="Speth D.R."/>
            <person name="Russ L."/>
            <person name="Kartal B."/>
            <person name="Op den Camp H.J."/>
            <person name="Dutilh B.E."/>
            <person name="Jetten M.S."/>
        </authorList>
    </citation>
    <scope>NUCLEOTIDE SEQUENCE [LARGE SCALE GENOMIC DNA]</scope>
    <source>
        <strain evidence="1">RU1</strain>
    </source>
</reference>
<dbReference type="AlphaFoldDB" id="A0A0B0EG68"/>
<sequence length="44" mass="5111">MSIADSNSEKNQTIKEKFVDREVFGNISSLMERIIKCEKKRGLH</sequence>
<accession>A0A0B0EG68</accession>
<proteinExistence type="predicted"/>
<protein>
    <submittedName>
        <fullName evidence="1">Uncharacterized protein</fullName>
    </submittedName>
</protein>